<sequence length="1928" mass="217840">MANQAPAAKPVDESLWWDSFVALFDELDKVPPSEKLPDHLAEKLKRNHAWFLNSVTRFKPPDQTSRLALDSHEIAVGSHRLLVKPELKNAALRFSELMCLNEVQSYILVRRSYRISKLVADVEDKEFLHSVLPNYFLERQCLLQCLRRIFANALHTSNGLLSTEAFKGIALQLINDGFERKLLTIFQDLLLSVFSDQTEVDLKILWVDEILIEENLLMDILFLAYYDNFCSCKIEQWKTMCSLFKDVLCGSLNIGKVAVSTEARNSFAHVRAKMVLVLIETLDLENLLHMVHDEIPFREGGSVFSVIDIKEMDAQVSSFYDLGAVEAGPLLLAWAVFLSLLLSLHETHNSSTLMEIDHVSYVRQAFEVAAFDYILEILRNDTFRDSDGPVSGFLSVMRTFLSAFIASYELSHQKEDNTLIKILDILCHIYHGEESLALQFWDKECFVDSPIRSILFMLEKEYPIHITEFVRLLSAVCEGSWPAEYNYLDKMSGITTLFEISGGYGDKTVYDIIETHHPVEVPGVEGLLIPSGTLGRILKVLAPNIAFVYWECAHSGILLLVLRLTQDIHSDNVDDVLFTLNLLHRIISFNKALGFALMGLDKSLPIQTSKNSMQLAMDMSVDMVKIICTLIFKSVQDVSKTQILSVSLDILTEMLKCVPSHVIEAVVKSNIFDLVEKGAEDNLVSAFIIFSLQYVFVNHMHWKYKSKHSCWKVTLKVFEVIRVASEHQRIHKSSVASYGTFYFMTPLSIISSAGLCRSYISHRHEFKEVENLQLAICSAFDVLCSIVPYISQETSSNVSALVQMVLSPSIKPLPVVQAAVSLISFSENSAIQVAATRALSSLCFIASRLQSYTVENVSPVQKLFSHDQFFKKFTILIWIDQNHQNLNHSVKIIKNLFFALKFASFQPTLLSSLIFSEEKEEVSSDVTSDSVKQLAAVPVAENLGSYCATSPIEAIRNYVESSEILFDGAPHLLWSILNFLKALWEGGIQFSNILGKIRVSKKFWECLSSFLSPTHVMNGLLKKSFNNSKTQCLSLRYRCLGNVLGIMAHELFFLEKIMQCEKPDKVTCTSTVNATSRHANALYAQEILSTWFVDSSFLENLIKSFSDIEYDKEVVFRAKVAVCVCIIHLIAKLTTGNAGSLSVSLVKKIHEIYNTLIAHSAFSTLLSLYSLRGYSEEKELTSLIISDLYYHLHGRLEGREIPSGPFQELSNFLLSLGTFECNDEKYERIFFLHLENISMFDIKKVQEEIGAELWDLSDWTTSKEVAESMFMHMHSANSSLTIASSKHFALEALVSVIAVYKGNMNNTKESFLHGRDISESVVESGIRHLCGCLQHVADMLVHEQNMPEGFLRVFITQQELLLILSVILFKHNSHRTNKIRFLPLSILETKSTGSIIKVCADVRPITPLLRKAVKLVLTLLLTSLEFSNDMSHADNKSDFEVKLLADASFISIGLLPVLCKYTQDAEYSNLSVATMDLIMKALNPDTWLPILRKHLPLQHILQNIQERDALASAPVIFNFLLTLGRTKGGAEMLSSCKFLSSTMVLLSKLHDGRPFLNNLDQSEITTIYDEKHVHIWVTSLAIIISLIQSLGDDISYMDVMVSALRYFFSEKPYMLSFYFSALNRLANDHSKKRAQTHKFQISLTALKLMENSLMLLCVLARYQASWIKGMKEMDSELRETIIHVLAFTSRGAQRVGDSLGRSLTLYCQPTTKEEVELNRRPSFIRSRHGWFTLSTAGFLTKTTSSDSLSTTLSVVIRNEENDNADLDYRSHFSDTIAIHIYRIVFLLLQFLCMQAKAAVKRADEVEFVDLAYFPELPSPDILHGLQDQAIAIVTELCKSSKPNSIEPETESVCCLLLQILERSLYLELCVSQTCGIRPVLGRVEDFTKDIKGLIHVVEQHANFNQALKSLRQILALLYPGLMKTSNFV</sequence>
<organism evidence="1 2">
    <name type="scientific">Musa balbisiana</name>
    <name type="common">Banana</name>
    <dbReference type="NCBI Taxonomy" id="52838"/>
    <lineage>
        <taxon>Eukaryota</taxon>
        <taxon>Viridiplantae</taxon>
        <taxon>Streptophyta</taxon>
        <taxon>Embryophyta</taxon>
        <taxon>Tracheophyta</taxon>
        <taxon>Spermatophyta</taxon>
        <taxon>Magnoliopsida</taxon>
        <taxon>Liliopsida</taxon>
        <taxon>Zingiberales</taxon>
        <taxon>Musaceae</taxon>
        <taxon>Musa</taxon>
    </lineage>
</organism>
<protein>
    <submittedName>
        <fullName evidence="1">Uncharacterized protein</fullName>
    </submittedName>
</protein>
<dbReference type="GO" id="GO:0017056">
    <property type="term" value="F:structural constituent of nuclear pore"/>
    <property type="evidence" value="ECO:0007669"/>
    <property type="project" value="InterPro"/>
</dbReference>
<dbReference type="InterPro" id="IPR016024">
    <property type="entry name" value="ARM-type_fold"/>
</dbReference>
<keyword evidence="2" id="KW-1185">Reference proteome</keyword>
<accession>A0A4S8J397</accession>
<dbReference type="GO" id="GO:0006606">
    <property type="term" value="P:protein import into nucleus"/>
    <property type="evidence" value="ECO:0007669"/>
    <property type="project" value="TreeGrafter"/>
</dbReference>
<gene>
    <name evidence="1" type="ORF">C4D60_Mb11t00840</name>
</gene>
<proteinExistence type="predicted"/>
<comment type="caution">
    <text evidence="1">The sequence shown here is derived from an EMBL/GenBank/DDBJ whole genome shotgun (WGS) entry which is preliminary data.</text>
</comment>
<evidence type="ECO:0000313" key="1">
    <source>
        <dbReference type="EMBL" id="THU54892.1"/>
    </source>
</evidence>
<dbReference type="InterPro" id="IPR044840">
    <property type="entry name" value="Nup188"/>
</dbReference>
<dbReference type="GO" id="GO:0044611">
    <property type="term" value="C:nuclear pore inner ring"/>
    <property type="evidence" value="ECO:0007669"/>
    <property type="project" value="TreeGrafter"/>
</dbReference>
<name>A0A4S8J397_MUSBA</name>
<reference evidence="1 2" key="1">
    <citation type="journal article" date="2019" name="Nat. Plants">
        <title>Genome sequencing of Musa balbisiana reveals subgenome evolution and function divergence in polyploid bananas.</title>
        <authorList>
            <person name="Yao X."/>
        </authorList>
    </citation>
    <scope>NUCLEOTIDE SEQUENCE [LARGE SCALE GENOMIC DNA]</scope>
    <source>
        <strain evidence="2">cv. DH-PKW</strain>
        <tissue evidence="1">Leaves</tissue>
    </source>
</reference>
<dbReference type="SUPFAM" id="SSF48371">
    <property type="entry name" value="ARM repeat"/>
    <property type="match status" value="1"/>
</dbReference>
<dbReference type="PANTHER" id="PTHR31431:SF1">
    <property type="entry name" value="NUCLEOPORIN NUP188"/>
    <property type="match status" value="1"/>
</dbReference>
<dbReference type="PANTHER" id="PTHR31431">
    <property type="entry name" value="NUCLEOPORIN NUP188 HOMOLOG"/>
    <property type="match status" value="1"/>
</dbReference>
<dbReference type="STRING" id="52838.A0A4S8J397"/>
<dbReference type="Proteomes" id="UP000317650">
    <property type="component" value="Chromosome 11"/>
</dbReference>
<evidence type="ECO:0000313" key="2">
    <source>
        <dbReference type="Proteomes" id="UP000317650"/>
    </source>
</evidence>
<dbReference type="EMBL" id="PYDT01000007">
    <property type="protein sequence ID" value="THU54892.1"/>
    <property type="molecule type" value="Genomic_DNA"/>
</dbReference>
<dbReference type="GO" id="GO:0006405">
    <property type="term" value="P:RNA export from nucleus"/>
    <property type="evidence" value="ECO:0007669"/>
    <property type="project" value="TreeGrafter"/>
</dbReference>